<evidence type="ECO:0000313" key="3">
    <source>
        <dbReference type="Proteomes" id="UP000827986"/>
    </source>
</evidence>
<evidence type="ECO:0000313" key="2">
    <source>
        <dbReference type="EMBL" id="KAH1181738.1"/>
    </source>
</evidence>
<feature type="region of interest" description="Disordered" evidence="1">
    <location>
        <begin position="1"/>
        <end position="56"/>
    </location>
</feature>
<protein>
    <submittedName>
        <fullName evidence="2">Uncharacterized protein</fullName>
    </submittedName>
</protein>
<dbReference type="Proteomes" id="UP000827986">
    <property type="component" value="Unassembled WGS sequence"/>
</dbReference>
<reference evidence="2" key="1">
    <citation type="submission" date="2021-09" db="EMBL/GenBank/DDBJ databases">
        <title>The genome of Mauremys mutica provides insights into the evolution of semi-aquatic lifestyle.</title>
        <authorList>
            <person name="Gong S."/>
            <person name="Gao Y."/>
        </authorList>
    </citation>
    <scope>NUCLEOTIDE SEQUENCE</scope>
    <source>
        <strain evidence="2">MM-2020</strain>
        <tissue evidence="2">Muscle</tissue>
    </source>
</reference>
<accession>A0A9D4B535</accession>
<name>A0A9D4B535_9SAUR</name>
<feature type="region of interest" description="Disordered" evidence="1">
    <location>
        <begin position="221"/>
        <end position="268"/>
    </location>
</feature>
<dbReference type="AlphaFoldDB" id="A0A9D4B535"/>
<feature type="compositionally biased region" description="Polar residues" evidence="1">
    <location>
        <begin position="125"/>
        <end position="134"/>
    </location>
</feature>
<sequence length="268" mass="26657">MPGKSSSFPGSCPASPGVNEAPAEIREPGSVPGTARVISLPRGGFSAPGRAGEARSGESVGLLAAVQAPTRPQLGARGGSAPPGTRVCRASRRRGRTAGGARGRAVSLDEGRKHPLPPGGPTGNLACSESTSPCVPSPRLRARHLGRAAAGTLGHRSLGLCAPGHRRALGLRVRPAELCPAWGSSRAGLAAGEAAGAPGRTACRCESGGGEACGFVPGPGCRAQQQQAAGLDLPSPPPQETPRATNRKGSIAPQIESEAAAAAASDRP</sequence>
<dbReference type="EMBL" id="JAHDVG010000468">
    <property type="protein sequence ID" value="KAH1181738.1"/>
    <property type="molecule type" value="Genomic_DNA"/>
</dbReference>
<feature type="region of interest" description="Disordered" evidence="1">
    <location>
        <begin position="71"/>
        <end position="138"/>
    </location>
</feature>
<feature type="compositionally biased region" description="Low complexity" evidence="1">
    <location>
        <begin position="259"/>
        <end position="268"/>
    </location>
</feature>
<comment type="caution">
    <text evidence="2">The sequence shown here is derived from an EMBL/GenBank/DDBJ whole genome shotgun (WGS) entry which is preliminary data.</text>
</comment>
<gene>
    <name evidence="2" type="ORF">KIL84_005464</name>
</gene>
<organism evidence="2 3">
    <name type="scientific">Mauremys mutica</name>
    <name type="common">yellowpond turtle</name>
    <dbReference type="NCBI Taxonomy" id="74926"/>
    <lineage>
        <taxon>Eukaryota</taxon>
        <taxon>Metazoa</taxon>
        <taxon>Chordata</taxon>
        <taxon>Craniata</taxon>
        <taxon>Vertebrata</taxon>
        <taxon>Euteleostomi</taxon>
        <taxon>Archelosauria</taxon>
        <taxon>Testudinata</taxon>
        <taxon>Testudines</taxon>
        <taxon>Cryptodira</taxon>
        <taxon>Durocryptodira</taxon>
        <taxon>Testudinoidea</taxon>
        <taxon>Geoemydidae</taxon>
        <taxon>Geoemydinae</taxon>
        <taxon>Mauremys</taxon>
    </lineage>
</organism>
<proteinExistence type="predicted"/>
<keyword evidence="3" id="KW-1185">Reference proteome</keyword>
<evidence type="ECO:0000256" key="1">
    <source>
        <dbReference type="SAM" id="MobiDB-lite"/>
    </source>
</evidence>